<evidence type="ECO:0000313" key="2">
    <source>
        <dbReference type="Proteomes" id="UP000050525"/>
    </source>
</evidence>
<evidence type="ECO:0000313" key="1">
    <source>
        <dbReference type="EMBL" id="KYO47109.1"/>
    </source>
</evidence>
<dbReference type="Proteomes" id="UP000050525">
    <property type="component" value="Unassembled WGS sequence"/>
</dbReference>
<accession>A0A151PDT3</accession>
<gene>
    <name evidence="1" type="ORF">Y1Q_0014019</name>
</gene>
<proteinExistence type="predicted"/>
<sequence>MPNMMMSSVNHRLPGGERPAVEEVDFKDLLCHYRIIPTAYFGEQAKQLNFLEKHISGLCGKNYMGLNLRPKASRATPGRYDGISD</sequence>
<protein>
    <submittedName>
        <fullName evidence="1">Uncharacterized protein</fullName>
    </submittedName>
</protein>
<keyword evidence="2" id="KW-1185">Reference proteome</keyword>
<reference evidence="1 2" key="1">
    <citation type="journal article" date="2012" name="Genome Biol.">
        <title>Sequencing three crocodilian genomes to illuminate the evolution of archosaurs and amniotes.</title>
        <authorList>
            <person name="St John J.A."/>
            <person name="Braun E.L."/>
            <person name="Isberg S.R."/>
            <person name="Miles L.G."/>
            <person name="Chong A.Y."/>
            <person name="Gongora J."/>
            <person name="Dalzell P."/>
            <person name="Moran C."/>
            <person name="Bed'hom B."/>
            <person name="Abzhanov A."/>
            <person name="Burgess S.C."/>
            <person name="Cooksey A.M."/>
            <person name="Castoe T.A."/>
            <person name="Crawford N.G."/>
            <person name="Densmore L.D."/>
            <person name="Drew J.C."/>
            <person name="Edwards S.V."/>
            <person name="Faircloth B.C."/>
            <person name="Fujita M.K."/>
            <person name="Greenwold M.J."/>
            <person name="Hoffmann F.G."/>
            <person name="Howard J.M."/>
            <person name="Iguchi T."/>
            <person name="Janes D.E."/>
            <person name="Khan S.Y."/>
            <person name="Kohno S."/>
            <person name="de Koning A.J."/>
            <person name="Lance S.L."/>
            <person name="McCarthy F.M."/>
            <person name="McCormack J.E."/>
            <person name="Merchant M.E."/>
            <person name="Peterson D.G."/>
            <person name="Pollock D.D."/>
            <person name="Pourmand N."/>
            <person name="Raney B.J."/>
            <person name="Roessler K.A."/>
            <person name="Sanford J.R."/>
            <person name="Sawyer R.H."/>
            <person name="Schmidt C.J."/>
            <person name="Triplett E.W."/>
            <person name="Tuberville T.D."/>
            <person name="Venegas-Anaya M."/>
            <person name="Howard J.T."/>
            <person name="Jarvis E.D."/>
            <person name="Guillette L.J.Jr."/>
            <person name="Glenn T.C."/>
            <person name="Green R.E."/>
            <person name="Ray D.A."/>
        </authorList>
    </citation>
    <scope>NUCLEOTIDE SEQUENCE [LARGE SCALE GENOMIC DNA]</scope>
    <source>
        <strain evidence="1">KSC_2009_1</strain>
    </source>
</reference>
<name>A0A151PDT3_ALLMI</name>
<organism evidence="1 2">
    <name type="scientific">Alligator mississippiensis</name>
    <name type="common">American alligator</name>
    <dbReference type="NCBI Taxonomy" id="8496"/>
    <lineage>
        <taxon>Eukaryota</taxon>
        <taxon>Metazoa</taxon>
        <taxon>Chordata</taxon>
        <taxon>Craniata</taxon>
        <taxon>Vertebrata</taxon>
        <taxon>Euteleostomi</taxon>
        <taxon>Archelosauria</taxon>
        <taxon>Archosauria</taxon>
        <taxon>Crocodylia</taxon>
        <taxon>Alligatoridae</taxon>
        <taxon>Alligatorinae</taxon>
        <taxon>Alligator</taxon>
    </lineage>
</organism>
<dbReference type="EMBL" id="AKHW03000483">
    <property type="protein sequence ID" value="KYO47109.1"/>
    <property type="molecule type" value="Genomic_DNA"/>
</dbReference>
<comment type="caution">
    <text evidence="1">The sequence shown here is derived from an EMBL/GenBank/DDBJ whole genome shotgun (WGS) entry which is preliminary data.</text>
</comment>
<dbReference type="AlphaFoldDB" id="A0A151PDT3"/>